<dbReference type="EMBL" id="JARKHS020026077">
    <property type="protein sequence ID" value="KAK8766721.1"/>
    <property type="molecule type" value="Genomic_DNA"/>
</dbReference>
<dbReference type="SUPFAM" id="SSF54928">
    <property type="entry name" value="RNA-binding domain, RBD"/>
    <property type="match status" value="1"/>
</dbReference>
<evidence type="ECO:0000313" key="10">
    <source>
        <dbReference type="Proteomes" id="UP001321473"/>
    </source>
</evidence>
<evidence type="ECO:0000256" key="6">
    <source>
        <dbReference type="PROSITE-ProRule" id="PRU00176"/>
    </source>
</evidence>
<dbReference type="PANTHER" id="PTHR13952">
    <property type="entry name" value="U1 SMALL NUCLEAR RIBONUCLEOPROTEIN 70 KD"/>
    <property type="match status" value="1"/>
</dbReference>
<evidence type="ECO:0000259" key="8">
    <source>
        <dbReference type="PROSITE" id="PS50102"/>
    </source>
</evidence>
<sequence length="293" mass="34081">MHHSILKKPVLMDATWSPIARSYDPLKAGSIDGTDVKPHDHGIVRAMEATYRTNRHVKTDPRLTIFVARLNPTTTEDTVREFFSHYGDIKSCHLVRDVVTGFSKRYAFIEFYNMKDAMAASGANQLTIDDCKVFVDFEQERVLPGWIPRRLGGGFGGKKESGQLRFGGLDRPFRKPIVLGSKTGPCDSRSSEPGGAFPSRNNQFPRRREGHYPSSDYKARDHDKKDEFLRQKRLSYERSREWHRADFRSDHPERPCGRPRDSSSDHWRQYEDRDKQRFERPGREHRSPDHREH</sequence>
<dbReference type="Pfam" id="PF00076">
    <property type="entry name" value="RRM_1"/>
    <property type="match status" value="1"/>
</dbReference>
<proteinExistence type="predicted"/>
<dbReference type="InterPro" id="IPR051183">
    <property type="entry name" value="U1_U11-U12_snRNP_70-35kDa"/>
</dbReference>
<keyword evidence="3 6" id="KW-0694">RNA-binding</keyword>
<dbReference type="InterPro" id="IPR012677">
    <property type="entry name" value="Nucleotide-bd_a/b_plait_sf"/>
</dbReference>
<dbReference type="GO" id="GO:0000398">
    <property type="term" value="P:mRNA splicing, via spliceosome"/>
    <property type="evidence" value="ECO:0007669"/>
    <property type="project" value="TreeGrafter"/>
</dbReference>
<feature type="domain" description="RRM" evidence="8">
    <location>
        <begin position="63"/>
        <end position="140"/>
    </location>
</feature>
<dbReference type="GO" id="GO:0017069">
    <property type="term" value="F:snRNA binding"/>
    <property type="evidence" value="ECO:0007669"/>
    <property type="project" value="TreeGrafter"/>
</dbReference>
<keyword evidence="10" id="KW-1185">Reference proteome</keyword>
<dbReference type="PANTHER" id="PTHR13952:SF6">
    <property type="entry name" value="U11_U12 SMALL NUCLEAR RIBONUCLEOPROTEIN 35 KDA PROTEIN"/>
    <property type="match status" value="1"/>
</dbReference>
<name>A0AAQ4DW81_AMBAM</name>
<organism evidence="9 10">
    <name type="scientific">Amblyomma americanum</name>
    <name type="common">Lone star tick</name>
    <dbReference type="NCBI Taxonomy" id="6943"/>
    <lineage>
        <taxon>Eukaryota</taxon>
        <taxon>Metazoa</taxon>
        <taxon>Ecdysozoa</taxon>
        <taxon>Arthropoda</taxon>
        <taxon>Chelicerata</taxon>
        <taxon>Arachnida</taxon>
        <taxon>Acari</taxon>
        <taxon>Parasitiformes</taxon>
        <taxon>Ixodida</taxon>
        <taxon>Ixodoidea</taxon>
        <taxon>Ixodidae</taxon>
        <taxon>Amblyomminae</taxon>
        <taxon>Amblyomma</taxon>
    </lineage>
</organism>
<feature type="compositionally biased region" description="Basic and acidic residues" evidence="7">
    <location>
        <begin position="206"/>
        <end position="293"/>
    </location>
</feature>
<evidence type="ECO:0000256" key="1">
    <source>
        <dbReference type="ARBA" id="ARBA00004123"/>
    </source>
</evidence>
<dbReference type="Gene3D" id="3.30.70.330">
    <property type="match status" value="1"/>
</dbReference>
<evidence type="ECO:0000313" key="9">
    <source>
        <dbReference type="EMBL" id="KAK8766721.1"/>
    </source>
</evidence>
<dbReference type="FunFam" id="3.30.70.330:FF:000132">
    <property type="entry name" value="Small nuclear ribonucleoprotein U11/U12 subunit 35"/>
    <property type="match status" value="1"/>
</dbReference>
<dbReference type="Proteomes" id="UP001321473">
    <property type="component" value="Unassembled WGS sequence"/>
</dbReference>
<dbReference type="SMART" id="SM00360">
    <property type="entry name" value="RRM"/>
    <property type="match status" value="1"/>
</dbReference>
<comment type="caution">
    <text evidence="9">The sequence shown here is derived from an EMBL/GenBank/DDBJ whole genome shotgun (WGS) entry which is preliminary data.</text>
</comment>
<feature type="region of interest" description="Disordered" evidence="7">
    <location>
        <begin position="175"/>
        <end position="293"/>
    </location>
</feature>
<protein>
    <recommendedName>
        <fullName evidence="2">U11/U12 small nuclear ribonucleoprotein 35 kDa protein</fullName>
    </recommendedName>
    <alternativeName>
        <fullName evidence="5">U1 snRNP-binding protein homolog</fullName>
    </alternativeName>
</protein>
<dbReference type="AlphaFoldDB" id="A0AAQ4DW81"/>
<reference evidence="9 10" key="1">
    <citation type="journal article" date="2023" name="Arcadia Sci">
        <title>De novo assembly of a long-read Amblyomma americanum tick genome.</title>
        <authorList>
            <person name="Chou S."/>
            <person name="Poskanzer K.E."/>
            <person name="Rollins M."/>
            <person name="Thuy-Boun P.S."/>
        </authorList>
    </citation>
    <scope>NUCLEOTIDE SEQUENCE [LARGE SCALE GENOMIC DNA]</scope>
    <source>
        <strain evidence="9">F_SG_1</strain>
        <tissue evidence="9">Salivary glands</tissue>
    </source>
</reference>
<evidence type="ECO:0000256" key="2">
    <source>
        <dbReference type="ARBA" id="ARBA00021080"/>
    </source>
</evidence>
<accession>A0AAQ4DW81</accession>
<gene>
    <name evidence="9" type="ORF">V5799_006499</name>
</gene>
<dbReference type="InterPro" id="IPR000504">
    <property type="entry name" value="RRM_dom"/>
</dbReference>
<dbReference type="GO" id="GO:0071011">
    <property type="term" value="C:precatalytic spliceosome"/>
    <property type="evidence" value="ECO:0007669"/>
    <property type="project" value="TreeGrafter"/>
</dbReference>
<evidence type="ECO:0000256" key="4">
    <source>
        <dbReference type="ARBA" id="ARBA00023242"/>
    </source>
</evidence>
<comment type="subcellular location">
    <subcellularLocation>
        <location evidence="1">Nucleus</location>
    </subcellularLocation>
</comment>
<evidence type="ECO:0000256" key="7">
    <source>
        <dbReference type="SAM" id="MobiDB-lite"/>
    </source>
</evidence>
<evidence type="ECO:0000256" key="3">
    <source>
        <dbReference type="ARBA" id="ARBA00022884"/>
    </source>
</evidence>
<dbReference type="PROSITE" id="PS50102">
    <property type="entry name" value="RRM"/>
    <property type="match status" value="1"/>
</dbReference>
<dbReference type="InterPro" id="IPR035979">
    <property type="entry name" value="RBD_domain_sf"/>
</dbReference>
<dbReference type="GO" id="GO:0003729">
    <property type="term" value="F:mRNA binding"/>
    <property type="evidence" value="ECO:0007669"/>
    <property type="project" value="TreeGrafter"/>
</dbReference>
<keyword evidence="4" id="KW-0539">Nucleus</keyword>
<evidence type="ECO:0000256" key="5">
    <source>
        <dbReference type="ARBA" id="ARBA00031739"/>
    </source>
</evidence>